<reference evidence="2 3" key="1">
    <citation type="submission" date="2015-12" db="EMBL/GenBank/DDBJ databases">
        <title>The genome of Folsomia candida.</title>
        <authorList>
            <person name="Faddeeva A."/>
            <person name="Derks M.F."/>
            <person name="Anvar Y."/>
            <person name="Smit S."/>
            <person name="Van Straalen N."/>
            <person name="Roelofs D."/>
        </authorList>
    </citation>
    <scope>NUCLEOTIDE SEQUENCE [LARGE SCALE GENOMIC DNA]</scope>
    <source>
        <strain evidence="2 3">VU population</strain>
        <tissue evidence="2">Whole body</tissue>
    </source>
</reference>
<dbReference type="EMBL" id="LNIX01000001">
    <property type="protein sequence ID" value="OXA62041.1"/>
    <property type="molecule type" value="Genomic_DNA"/>
</dbReference>
<protein>
    <submittedName>
        <fullName evidence="2">Uncharacterized protein</fullName>
    </submittedName>
</protein>
<name>A0A226EYY8_FOLCA</name>
<dbReference type="Proteomes" id="UP000198287">
    <property type="component" value="Unassembled WGS sequence"/>
</dbReference>
<proteinExistence type="predicted"/>
<evidence type="ECO:0000313" key="3">
    <source>
        <dbReference type="Proteomes" id="UP000198287"/>
    </source>
</evidence>
<feature type="non-terminal residue" evidence="2">
    <location>
        <position position="1"/>
    </location>
</feature>
<dbReference type="AlphaFoldDB" id="A0A226EYY8"/>
<comment type="caution">
    <text evidence="2">The sequence shown here is derived from an EMBL/GenBank/DDBJ whole genome shotgun (WGS) entry which is preliminary data.</text>
</comment>
<keyword evidence="3" id="KW-1185">Reference proteome</keyword>
<accession>A0A226EYY8</accession>
<feature type="transmembrane region" description="Helical" evidence="1">
    <location>
        <begin position="111"/>
        <end position="129"/>
    </location>
</feature>
<organism evidence="2 3">
    <name type="scientific">Folsomia candida</name>
    <name type="common">Springtail</name>
    <dbReference type="NCBI Taxonomy" id="158441"/>
    <lineage>
        <taxon>Eukaryota</taxon>
        <taxon>Metazoa</taxon>
        <taxon>Ecdysozoa</taxon>
        <taxon>Arthropoda</taxon>
        <taxon>Hexapoda</taxon>
        <taxon>Collembola</taxon>
        <taxon>Entomobryomorpha</taxon>
        <taxon>Isotomoidea</taxon>
        <taxon>Isotomidae</taxon>
        <taxon>Proisotominae</taxon>
        <taxon>Folsomia</taxon>
    </lineage>
</organism>
<gene>
    <name evidence="2" type="ORF">Fcan01_01193</name>
</gene>
<sequence>RLLSTPNLINLHISLVLSLLTVPYRRLSQLNIIPCNQTSWGCGLCGTLGRVFICLNPLTMSTIFYELTKPRESTKSGWIAIFLFPWLTSIFASVPKYWFYRNVPTENVAGIVIWSCARVTFLGSVWAHMGSECFSVFLKNVLPSMYMFYGE</sequence>
<feature type="transmembrane region" description="Helical" evidence="1">
    <location>
        <begin position="47"/>
        <end position="65"/>
    </location>
</feature>
<keyword evidence="1" id="KW-0812">Transmembrane</keyword>
<evidence type="ECO:0000313" key="2">
    <source>
        <dbReference type="EMBL" id="OXA62041.1"/>
    </source>
</evidence>
<evidence type="ECO:0000256" key="1">
    <source>
        <dbReference type="SAM" id="Phobius"/>
    </source>
</evidence>
<feature type="transmembrane region" description="Helical" evidence="1">
    <location>
        <begin position="77"/>
        <end position="99"/>
    </location>
</feature>
<keyword evidence="1" id="KW-1133">Transmembrane helix</keyword>
<keyword evidence="1" id="KW-0472">Membrane</keyword>